<evidence type="ECO:0000313" key="7">
    <source>
        <dbReference type="Proteomes" id="UP001501079"/>
    </source>
</evidence>
<evidence type="ECO:0000256" key="1">
    <source>
        <dbReference type="ARBA" id="ARBA00001933"/>
    </source>
</evidence>
<dbReference type="InterPro" id="IPR001608">
    <property type="entry name" value="Ala_racemase_N"/>
</dbReference>
<accession>A0ABP7ZW58</accession>
<comment type="similarity">
    <text evidence="4">Belongs to the alanine racemase family.</text>
</comment>
<evidence type="ECO:0000313" key="6">
    <source>
        <dbReference type="EMBL" id="GAA4171850.1"/>
    </source>
</evidence>
<gene>
    <name evidence="6" type="primary">alr_1</name>
    <name evidence="6" type="ORF">GCM10022287_11740</name>
</gene>
<comment type="function">
    <text evidence="4">Catalyzes the interconversion of L-alanine and D-alanine. May also act on other amino acids.</text>
</comment>
<dbReference type="CDD" id="cd00430">
    <property type="entry name" value="PLPDE_III_AR"/>
    <property type="match status" value="1"/>
</dbReference>
<name>A0ABP7ZW58_9MICO</name>
<dbReference type="InterPro" id="IPR000821">
    <property type="entry name" value="Ala_racemase"/>
</dbReference>
<keyword evidence="7" id="KW-1185">Reference proteome</keyword>
<protein>
    <recommendedName>
        <fullName evidence="4">Alanine racemase</fullName>
        <ecNumber evidence="4">5.1.1.1</ecNumber>
    </recommendedName>
</protein>
<feature type="active site" description="Proton acceptor; specific for L-alanine" evidence="4">
    <location>
        <position position="259"/>
    </location>
</feature>
<dbReference type="HAMAP" id="MF_01201">
    <property type="entry name" value="Ala_racemase"/>
    <property type="match status" value="1"/>
</dbReference>
<feature type="active site" description="Proton acceptor; specific for D-alanine" evidence="4">
    <location>
        <position position="33"/>
    </location>
</feature>
<dbReference type="InterPro" id="IPR029066">
    <property type="entry name" value="PLP-binding_barrel"/>
</dbReference>
<dbReference type="Proteomes" id="UP001501079">
    <property type="component" value="Unassembled WGS sequence"/>
</dbReference>
<dbReference type="PANTHER" id="PTHR30511:SF0">
    <property type="entry name" value="ALANINE RACEMASE, CATABOLIC-RELATED"/>
    <property type="match status" value="1"/>
</dbReference>
<feature type="modified residue" description="N6-(pyridoxal phosphate)lysine" evidence="4">
    <location>
        <position position="33"/>
    </location>
</feature>
<feature type="binding site" evidence="4">
    <location>
        <position position="307"/>
    </location>
    <ligand>
        <name>substrate</name>
    </ligand>
</feature>
<dbReference type="PRINTS" id="PR00992">
    <property type="entry name" value="ALARACEMASE"/>
</dbReference>
<dbReference type="SUPFAM" id="SSF51419">
    <property type="entry name" value="PLP-binding barrel"/>
    <property type="match status" value="1"/>
</dbReference>
<dbReference type="Gene3D" id="2.40.37.10">
    <property type="entry name" value="Lyase, Ornithine Decarboxylase, Chain A, domain 1"/>
    <property type="match status" value="1"/>
</dbReference>
<comment type="cofactor">
    <cofactor evidence="1 4">
        <name>pyridoxal 5'-phosphate</name>
        <dbReference type="ChEBI" id="CHEBI:597326"/>
    </cofactor>
</comment>
<keyword evidence="3 4" id="KW-0413">Isomerase</keyword>
<reference evidence="7" key="1">
    <citation type="journal article" date="2019" name="Int. J. Syst. Evol. Microbiol.">
        <title>The Global Catalogue of Microorganisms (GCM) 10K type strain sequencing project: providing services to taxonomists for standard genome sequencing and annotation.</title>
        <authorList>
            <consortium name="The Broad Institute Genomics Platform"/>
            <consortium name="The Broad Institute Genome Sequencing Center for Infectious Disease"/>
            <person name="Wu L."/>
            <person name="Ma J."/>
        </authorList>
    </citation>
    <scope>NUCLEOTIDE SEQUENCE [LARGE SCALE GENOMIC DNA]</scope>
    <source>
        <strain evidence="7">JCM 17591</strain>
    </source>
</reference>
<dbReference type="SMART" id="SM01005">
    <property type="entry name" value="Ala_racemase_C"/>
    <property type="match status" value="1"/>
</dbReference>
<evidence type="ECO:0000256" key="2">
    <source>
        <dbReference type="ARBA" id="ARBA00022898"/>
    </source>
</evidence>
<dbReference type="Gene3D" id="3.20.20.10">
    <property type="entry name" value="Alanine racemase"/>
    <property type="match status" value="1"/>
</dbReference>
<dbReference type="RefSeq" id="WP_344752361.1">
    <property type="nucleotide sequence ID" value="NZ_BAABBW010000002.1"/>
</dbReference>
<evidence type="ECO:0000256" key="3">
    <source>
        <dbReference type="ARBA" id="ARBA00023235"/>
    </source>
</evidence>
<dbReference type="InterPro" id="IPR009006">
    <property type="entry name" value="Ala_racemase/Decarboxylase_C"/>
</dbReference>
<evidence type="ECO:0000256" key="4">
    <source>
        <dbReference type="HAMAP-Rule" id="MF_01201"/>
    </source>
</evidence>
<comment type="caution">
    <text evidence="6">The sequence shown here is derived from an EMBL/GenBank/DDBJ whole genome shotgun (WGS) entry which is preliminary data.</text>
</comment>
<feature type="binding site" evidence="4">
    <location>
        <position position="131"/>
    </location>
    <ligand>
        <name>substrate</name>
    </ligand>
</feature>
<feature type="domain" description="Alanine racemase C-terminal" evidence="5">
    <location>
        <begin position="238"/>
        <end position="365"/>
    </location>
</feature>
<evidence type="ECO:0000259" key="5">
    <source>
        <dbReference type="SMART" id="SM01005"/>
    </source>
</evidence>
<dbReference type="InterPro" id="IPR011079">
    <property type="entry name" value="Ala_racemase_C"/>
</dbReference>
<organism evidence="6 7">
    <name type="scientific">Gryllotalpicola koreensis</name>
    <dbReference type="NCBI Taxonomy" id="993086"/>
    <lineage>
        <taxon>Bacteria</taxon>
        <taxon>Bacillati</taxon>
        <taxon>Actinomycetota</taxon>
        <taxon>Actinomycetes</taxon>
        <taxon>Micrococcales</taxon>
        <taxon>Microbacteriaceae</taxon>
        <taxon>Gryllotalpicola</taxon>
    </lineage>
</organism>
<sequence length="375" mass="38516">MTGARLLVDADAIAANTRLFASLTAGELMAVVKAQGYGAGAGLVARTALEAGATRLGVTSVAEALALRVAGIDAPILSWLNPIDADFSAAIAHDIDLAAPGVAHLDAVRRAARGLGRPARVHLQVDCGLAREGCPPELWPQLLAVAAAASARGELDVVGVMGHLSSADDPADPANRRERTRFAHALRLARAAGLFVPLRHLAATSATLTQPGARHSMCRVGAGLVGIDPTGTHRLRGALALEAQIVDVRDVAAGTPVGYGHSWLAPRATRLALVAAGYADGVPRTATTDAAVLVSGRRRPIVGRVSMDQFVVDLDGAPALPGEYVTVFGPGDRGEPTVAEWAAWCGTIPNEIVTGVGPRVERMPVAASAPLAVAR</sequence>
<proteinExistence type="inferred from homology"/>
<comment type="catalytic activity">
    <reaction evidence="4">
        <text>L-alanine = D-alanine</text>
        <dbReference type="Rhea" id="RHEA:20249"/>
        <dbReference type="ChEBI" id="CHEBI:57416"/>
        <dbReference type="ChEBI" id="CHEBI:57972"/>
        <dbReference type="EC" id="5.1.1.1"/>
    </reaction>
</comment>
<keyword evidence="2 4" id="KW-0663">Pyridoxal phosphate</keyword>
<dbReference type="Pfam" id="PF00842">
    <property type="entry name" value="Ala_racemase_C"/>
    <property type="match status" value="1"/>
</dbReference>
<dbReference type="EC" id="5.1.1.1" evidence="4"/>
<dbReference type="PANTHER" id="PTHR30511">
    <property type="entry name" value="ALANINE RACEMASE"/>
    <property type="match status" value="1"/>
</dbReference>
<comment type="pathway">
    <text evidence="4">Amino-acid biosynthesis; D-alanine biosynthesis; D-alanine from L-alanine: step 1/1.</text>
</comment>
<dbReference type="EMBL" id="BAABBW010000002">
    <property type="protein sequence ID" value="GAA4171850.1"/>
    <property type="molecule type" value="Genomic_DNA"/>
</dbReference>
<dbReference type="SUPFAM" id="SSF50621">
    <property type="entry name" value="Alanine racemase C-terminal domain-like"/>
    <property type="match status" value="1"/>
</dbReference>
<dbReference type="Pfam" id="PF01168">
    <property type="entry name" value="Ala_racemase_N"/>
    <property type="match status" value="1"/>
</dbReference>
<dbReference type="NCBIfam" id="TIGR00492">
    <property type="entry name" value="alr"/>
    <property type="match status" value="1"/>
</dbReference>